<dbReference type="Proteomes" id="UP000814140">
    <property type="component" value="Unassembled WGS sequence"/>
</dbReference>
<sequence length="51" mass="6142">MSEMPRFWWRPEEEAGARRECSFTFWMTQGLPHKLSIFALRPIYTLCALLH</sequence>
<protein>
    <submittedName>
        <fullName evidence="1">Uncharacterized protein</fullName>
    </submittedName>
</protein>
<evidence type="ECO:0000313" key="1">
    <source>
        <dbReference type="EMBL" id="KAI0068202.1"/>
    </source>
</evidence>
<dbReference type="EMBL" id="MU277188">
    <property type="protein sequence ID" value="KAI0068202.1"/>
    <property type="molecule type" value="Genomic_DNA"/>
</dbReference>
<reference evidence="1" key="2">
    <citation type="journal article" date="2022" name="New Phytol.">
        <title>Evolutionary transition to the ectomycorrhizal habit in the genomes of a hyperdiverse lineage of mushroom-forming fungi.</title>
        <authorList>
            <person name="Looney B."/>
            <person name="Miyauchi S."/>
            <person name="Morin E."/>
            <person name="Drula E."/>
            <person name="Courty P.E."/>
            <person name="Kohler A."/>
            <person name="Kuo A."/>
            <person name="LaButti K."/>
            <person name="Pangilinan J."/>
            <person name="Lipzen A."/>
            <person name="Riley R."/>
            <person name="Andreopoulos W."/>
            <person name="He G."/>
            <person name="Johnson J."/>
            <person name="Nolan M."/>
            <person name="Tritt A."/>
            <person name="Barry K.W."/>
            <person name="Grigoriev I.V."/>
            <person name="Nagy L.G."/>
            <person name="Hibbett D."/>
            <person name="Henrissat B."/>
            <person name="Matheny P.B."/>
            <person name="Labbe J."/>
            <person name="Martin F.M."/>
        </authorList>
    </citation>
    <scope>NUCLEOTIDE SEQUENCE</scope>
    <source>
        <strain evidence="1">HHB10654</strain>
    </source>
</reference>
<name>A0ACB8TIH1_9AGAM</name>
<gene>
    <name evidence="1" type="ORF">BV25DRAFT_1818584</name>
</gene>
<reference evidence="1" key="1">
    <citation type="submission" date="2021-03" db="EMBL/GenBank/DDBJ databases">
        <authorList>
            <consortium name="DOE Joint Genome Institute"/>
            <person name="Ahrendt S."/>
            <person name="Looney B.P."/>
            <person name="Miyauchi S."/>
            <person name="Morin E."/>
            <person name="Drula E."/>
            <person name="Courty P.E."/>
            <person name="Chicoki N."/>
            <person name="Fauchery L."/>
            <person name="Kohler A."/>
            <person name="Kuo A."/>
            <person name="Labutti K."/>
            <person name="Pangilinan J."/>
            <person name="Lipzen A."/>
            <person name="Riley R."/>
            <person name="Andreopoulos W."/>
            <person name="He G."/>
            <person name="Johnson J."/>
            <person name="Barry K.W."/>
            <person name="Grigoriev I.V."/>
            <person name="Nagy L."/>
            <person name="Hibbett D."/>
            <person name="Henrissat B."/>
            <person name="Matheny P.B."/>
            <person name="Labbe J."/>
            <person name="Martin F."/>
        </authorList>
    </citation>
    <scope>NUCLEOTIDE SEQUENCE</scope>
    <source>
        <strain evidence="1">HHB10654</strain>
    </source>
</reference>
<proteinExistence type="predicted"/>
<organism evidence="1 2">
    <name type="scientific">Artomyces pyxidatus</name>
    <dbReference type="NCBI Taxonomy" id="48021"/>
    <lineage>
        <taxon>Eukaryota</taxon>
        <taxon>Fungi</taxon>
        <taxon>Dikarya</taxon>
        <taxon>Basidiomycota</taxon>
        <taxon>Agaricomycotina</taxon>
        <taxon>Agaricomycetes</taxon>
        <taxon>Russulales</taxon>
        <taxon>Auriscalpiaceae</taxon>
        <taxon>Artomyces</taxon>
    </lineage>
</organism>
<comment type="caution">
    <text evidence="1">The sequence shown here is derived from an EMBL/GenBank/DDBJ whole genome shotgun (WGS) entry which is preliminary data.</text>
</comment>
<accession>A0ACB8TIH1</accession>
<evidence type="ECO:0000313" key="2">
    <source>
        <dbReference type="Proteomes" id="UP000814140"/>
    </source>
</evidence>
<keyword evidence="2" id="KW-1185">Reference proteome</keyword>